<proteinExistence type="predicted"/>
<dbReference type="RefSeq" id="WP_034098599.1">
    <property type="nucleotide sequence ID" value="NZ_BJSV01000031.1"/>
</dbReference>
<dbReference type="EMBL" id="CP059075">
    <property type="protein sequence ID" value="QRE05240.1"/>
    <property type="molecule type" value="Genomic_DNA"/>
</dbReference>
<dbReference type="AlphaFoldDB" id="A0A075S5N9"/>
<evidence type="ECO:0000313" key="1">
    <source>
        <dbReference type="EMBL" id="QRE05240.1"/>
    </source>
</evidence>
<dbReference type="KEGG" id="fpv:IA03_08790"/>
<name>A0A075S5N9_FLAPS</name>
<dbReference type="GeneID" id="66552002"/>
<dbReference type="Proteomes" id="UP000596329">
    <property type="component" value="Chromosome"/>
</dbReference>
<dbReference type="KEGG" id="fpk:IA06_08730"/>
<organism evidence="1 2">
    <name type="scientific">Flavobacterium psychrophilum</name>
    <dbReference type="NCBI Taxonomy" id="96345"/>
    <lineage>
        <taxon>Bacteria</taxon>
        <taxon>Pseudomonadati</taxon>
        <taxon>Bacteroidota</taxon>
        <taxon>Flavobacteriia</taxon>
        <taxon>Flavobacteriales</taxon>
        <taxon>Flavobacteriaceae</taxon>
        <taxon>Flavobacterium</taxon>
    </lineage>
</organism>
<dbReference type="KEGG" id="fpc:FPSM_00990"/>
<accession>A0A075S5N9</accession>
<evidence type="ECO:0000313" key="2">
    <source>
        <dbReference type="Proteomes" id="UP000596329"/>
    </source>
</evidence>
<protein>
    <submittedName>
        <fullName evidence="1">Uncharacterized protein</fullName>
    </submittedName>
</protein>
<gene>
    <name evidence="1" type="ORF">H0H26_06550</name>
</gene>
<sequence length="69" mass="7824">MKKLISTLAIVTFLFTTNINAQEAKPKDKKECTTHKDKKTCDHKDKKTCTKEEMKSCTKDKKAGCCAKK</sequence>
<dbReference type="KEGG" id="fpq:IB65_09010"/>
<reference evidence="1 2" key="1">
    <citation type="submission" date="2020-07" db="EMBL/GenBank/DDBJ databases">
        <title>Genomic characterization of Flavobacterium psychrophilum strains.</title>
        <authorList>
            <person name="Castillo D."/>
            <person name="Jorgensen J."/>
            <person name="Middelboe M."/>
        </authorList>
    </citation>
    <scope>NUCLEOTIDE SEQUENCE [LARGE SCALE GENOMIC DNA]</scope>
    <source>
        <strain evidence="1 2">FPS-R7</strain>
    </source>
</reference>
<dbReference type="KEGG" id="fpw:IA04_08725"/>